<keyword evidence="2" id="KW-1185">Reference proteome</keyword>
<dbReference type="RefSeq" id="WP_081144974.1">
    <property type="nucleotide sequence ID" value="NZ_LVYD01000001.1"/>
</dbReference>
<gene>
    <name evidence="1" type="ORF">A3860_02690</name>
</gene>
<dbReference type="PROSITE" id="PS51257">
    <property type="entry name" value="PROKAR_LIPOPROTEIN"/>
    <property type="match status" value="1"/>
</dbReference>
<dbReference type="STRING" id="1703345.A3860_02690"/>
<evidence type="ECO:0008006" key="3">
    <source>
        <dbReference type="Google" id="ProtNLM"/>
    </source>
</evidence>
<reference evidence="1 2" key="1">
    <citation type="submission" date="2016-03" db="EMBL/GenBank/DDBJ databases">
        <title>Niastella vici sp. nov., isolated from farmland soil.</title>
        <authorList>
            <person name="Chen L."/>
            <person name="Wang D."/>
            <person name="Yang S."/>
            <person name="Wang G."/>
        </authorList>
    </citation>
    <scope>NUCLEOTIDE SEQUENCE [LARGE SCALE GENOMIC DNA]</scope>
    <source>
        <strain evidence="1 2">DJ57</strain>
    </source>
</reference>
<dbReference type="OrthoDB" id="5348860at2"/>
<dbReference type="EMBL" id="LVYD01000001">
    <property type="protein sequence ID" value="OQP67279.1"/>
    <property type="molecule type" value="Genomic_DNA"/>
</dbReference>
<sequence length="265" mass="29801">MKPSFGLFVLVIIACNNPLPVPVHTSADTTSIIDTTFTTKPVDTEEPGSPTSFIPGYYTGVIPCNDCRNITRRMLFLADHSFHMKDEFNGREAVPQETEGRWQTTNDQLQLLVNNTVTRRFAVTNKGLSELNLSGAPNALYPDSYLSRKTIGADNIAWMEKKAAGIDFFALGNEPFWLMEIDRDKQINFLRVDSSAPTVFPYVAAVQQNGQYLYNLQKDSATMQIIITPQFCTDGMSDNWYEYKVEAKYNGLMYAGCGVQLNSQW</sequence>
<protein>
    <recommendedName>
        <fullName evidence="3">NlpE C-terminal OB domain-containing protein</fullName>
    </recommendedName>
</protein>
<dbReference type="Gene3D" id="2.40.128.640">
    <property type="match status" value="1"/>
</dbReference>
<name>A0A1V9G9E6_9BACT</name>
<dbReference type="InterPro" id="IPR007298">
    <property type="entry name" value="Cu-R_lipoprotein_NlpE"/>
</dbReference>
<evidence type="ECO:0000313" key="2">
    <source>
        <dbReference type="Proteomes" id="UP000192796"/>
    </source>
</evidence>
<evidence type="ECO:0000313" key="1">
    <source>
        <dbReference type="EMBL" id="OQP67279.1"/>
    </source>
</evidence>
<accession>A0A1V9G9E6</accession>
<dbReference type="AlphaFoldDB" id="A0A1V9G9E6"/>
<comment type="caution">
    <text evidence="1">The sequence shown here is derived from an EMBL/GenBank/DDBJ whole genome shotgun (WGS) entry which is preliminary data.</text>
</comment>
<dbReference type="Proteomes" id="UP000192796">
    <property type="component" value="Unassembled WGS sequence"/>
</dbReference>
<organism evidence="1 2">
    <name type="scientific">Niastella vici</name>
    <dbReference type="NCBI Taxonomy" id="1703345"/>
    <lineage>
        <taxon>Bacteria</taxon>
        <taxon>Pseudomonadati</taxon>
        <taxon>Bacteroidota</taxon>
        <taxon>Chitinophagia</taxon>
        <taxon>Chitinophagales</taxon>
        <taxon>Chitinophagaceae</taxon>
        <taxon>Niastella</taxon>
    </lineage>
</organism>
<proteinExistence type="predicted"/>
<dbReference type="Pfam" id="PF04170">
    <property type="entry name" value="NlpE"/>
    <property type="match status" value="1"/>
</dbReference>